<dbReference type="InterPro" id="IPR013785">
    <property type="entry name" value="Aldolase_TIM"/>
</dbReference>
<dbReference type="EMBL" id="CP013015">
    <property type="protein sequence ID" value="AMM39900.1"/>
    <property type="molecule type" value="Genomic_DNA"/>
</dbReference>
<dbReference type="AlphaFoldDB" id="A0A7U4QIC6"/>
<protein>
    <submittedName>
        <fullName evidence="7">Radical SAM protein</fullName>
    </submittedName>
</protein>
<dbReference type="GO" id="GO:0046872">
    <property type="term" value="F:metal ion binding"/>
    <property type="evidence" value="ECO:0007669"/>
    <property type="project" value="UniProtKB-KW"/>
</dbReference>
<feature type="binding site" evidence="5">
    <location>
        <position position="86"/>
    </location>
    <ligand>
        <name>[4Fe-4S] cluster</name>
        <dbReference type="ChEBI" id="CHEBI:49883"/>
        <note>4Fe-4S-S-AdoMet</note>
    </ligand>
</feature>
<name>A0A7U4QIC6_DESA2</name>
<dbReference type="SFLD" id="SFLDG01099">
    <property type="entry name" value="Uncharacterised_Radical_SAM_Su"/>
    <property type="match status" value="1"/>
</dbReference>
<dbReference type="InterPro" id="IPR058240">
    <property type="entry name" value="rSAM_sf"/>
</dbReference>
<dbReference type="Proteomes" id="UP000070560">
    <property type="component" value="Chromosome"/>
</dbReference>
<evidence type="ECO:0000256" key="4">
    <source>
        <dbReference type="ARBA" id="ARBA00023014"/>
    </source>
</evidence>
<sequence length="307" mass="34631">MTTGYIPSYIKASSTGELKQKIKLAYEILKKCTLCPRECKVNRLQGETGICKTGKLPVISSYFPHFGEETPLVGRYGSGTIFISYCNLLCIYCQNYEISHLGEGREVSLEEFAQMMLSLQYVGCHNINIVTPTHVVPQILAALEMAVEGGLNIPLVYNTSGYEKVETLRLLDGIVDIYMPDFKYWDSQVAKKYSHAPDYPEVARKALKEMHRQVGNLKLNSNGIAEKGLLVRHLVLPHGLAGTKEIMEFIANEISPNTYVNIMPQYRPCGKAYQDSLINRPITMTEYREAIRIALKAGLTRLDKRHF</sequence>
<dbReference type="PANTHER" id="PTHR43075">
    <property type="entry name" value="FORMATE LYASE ACTIVATING ENZYME, PUTATIVE (AFU_ORTHOLOGUE AFUA_2G15630)-RELATED"/>
    <property type="match status" value="1"/>
</dbReference>
<reference evidence="7 8" key="1">
    <citation type="submission" date="2015-10" db="EMBL/GenBank/DDBJ databases">
        <title>Candidatus Desulfofervidus auxilii, a hydrogenotrophic sulfate-reducing bacterium involved in the thermophilic anaerobic oxidation of methane.</title>
        <authorList>
            <person name="Krukenberg V."/>
            <person name="Richter M."/>
            <person name="Wegener G."/>
        </authorList>
    </citation>
    <scope>NUCLEOTIDE SEQUENCE [LARGE SCALE GENOMIC DNA]</scope>
    <source>
        <strain evidence="7 8">HS1</strain>
    </source>
</reference>
<dbReference type="InterPro" id="IPR040085">
    <property type="entry name" value="MJ0674-like"/>
</dbReference>
<keyword evidence="8" id="KW-1185">Reference proteome</keyword>
<dbReference type="GO" id="GO:0003824">
    <property type="term" value="F:catalytic activity"/>
    <property type="evidence" value="ECO:0007669"/>
    <property type="project" value="InterPro"/>
</dbReference>
<dbReference type="Pfam" id="PF04055">
    <property type="entry name" value="Radical_SAM"/>
    <property type="match status" value="1"/>
</dbReference>
<evidence type="ECO:0000313" key="8">
    <source>
        <dbReference type="Proteomes" id="UP000070560"/>
    </source>
</evidence>
<dbReference type="PIRSF" id="PIRSF004869">
    <property type="entry name" value="PflX_prd"/>
    <property type="match status" value="1"/>
</dbReference>
<evidence type="ECO:0000259" key="6">
    <source>
        <dbReference type="Pfam" id="PF04055"/>
    </source>
</evidence>
<dbReference type="RefSeq" id="WP_066060207.1">
    <property type="nucleotide sequence ID" value="NZ_CP013015.1"/>
</dbReference>
<feature type="binding site" evidence="5">
    <location>
        <position position="90"/>
    </location>
    <ligand>
        <name>[4Fe-4S] cluster</name>
        <dbReference type="ChEBI" id="CHEBI:49883"/>
        <note>4Fe-4S-S-AdoMet</note>
    </ligand>
</feature>
<evidence type="ECO:0000256" key="3">
    <source>
        <dbReference type="ARBA" id="ARBA00023004"/>
    </source>
</evidence>
<dbReference type="InterPro" id="IPR016431">
    <property type="entry name" value="Pyrv-formate_lyase-activ_prd"/>
</dbReference>
<dbReference type="Gene3D" id="3.20.20.70">
    <property type="entry name" value="Aldolase class I"/>
    <property type="match status" value="1"/>
</dbReference>
<feature type="binding site" evidence="5">
    <location>
        <position position="93"/>
    </location>
    <ligand>
        <name>[4Fe-4S] cluster</name>
        <dbReference type="ChEBI" id="CHEBI:49883"/>
        <note>4Fe-4S-S-AdoMet</note>
    </ligand>
</feature>
<evidence type="ECO:0000256" key="5">
    <source>
        <dbReference type="PIRSR" id="PIRSR004869-50"/>
    </source>
</evidence>
<evidence type="ECO:0000313" key="7">
    <source>
        <dbReference type="EMBL" id="AMM39900.1"/>
    </source>
</evidence>
<evidence type="ECO:0000256" key="2">
    <source>
        <dbReference type="ARBA" id="ARBA00022723"/>
    </source>
</evidence>
<dbReference type="KEGG" id="daw:HS1_000093"/>
<dbReference type="SUPFAM" id="SSF102114">
    <property type="entry name" value="Radical SAM enzymes"/>
    <property type="match status" value="1"/>
</dbReference>
<dbReference type="GO" id="GO:0051536">
    <property type="term" value="F:iron-sulfur cluster binding"/>
    <property type="evidence" value="ECO:0007669"/>
    <property type="project" value="UniProtKB-KW"/>
</dbReference>
<feature type="domain" description="Radical SAM core" evidence="6">
    <location>
        <begin position="81"/>
        <end position="213"/>
    </location>
</feature>
<dbReference type="SFLD" id="SFLDS00029">
    <property type="entry name" value="Radical_SAM"/>
    <property type="match status" value="1"/>
</dbReference>
<keyword evidence="4 5" id="KW-0411">Iron-sulfur</keyword>
<organism evidence="7 8">
    <name type="scientific">Desulfofervidus auxilii</name>
    <dbReference type="NCBI Taxonomy" id="1621989"/>
    <lineage>
        <taxon>Bacteria</taxon>
        <taxon>Pseudomonadati</taxon>
        <taxon>Thermodesulfobacteriota</taxon>
        <taxon>Candidatus Desulfofervidia</taxon>
        <taxon>Candidatus Desulfofervidales</taxon>
        <taxon>Candidatus Desulfofervidaceae</taxon>
        <taxon>Candidatus Desulfofervidus</taxon>
    </lineage>
</organism>
<comment type="cofactor">
    <cofactor evidence="5">
        <name>[4Fe-4S] cluster</name>
        <dbReference type="ChEBI" id="CHEBI:49883"/>
    </cofactor>
    <text evidence="5">Binds 1 [4Fe-4S] cluster. The cluster is coordinated with 3 cysteines and an exchangeable S-adenosyl-L-methionine.</text>
</comment>
<gene>
    <name evidence="7" type="ORF">HS1_000093</name>
</gene>
<keyword evidence="2 5" id="KW-0479">Metal-binding</keyword>
<evidence type="ECO:0000256" key="1">
    <source>
        <dbReference type="ARBA" id="ARBA00022691"/>
    </source>
</evidence>
<dbReference type="PANTHER" id="PTHR43075:SF1">
    <property type="entry name" value="FORMATE LYASE ACTIVATING ENZYME, PUTATIVE (AFU_ORTHOLOGUE AFUA_2G15630)-RELATED"/>
    <property type="match status" value="1"/>
</dbReference>
<dbReference type="InterPro" id="IPR007197">
    <property type="entry name" value="rSAM"/>
</dbReference>
<keyword evidence="3 5" id="KW-0408">Iron</keyword>
<accession>A0A7U4QIC6</accession>
<proteinExistence type="predicted"/>
<keyword evidence="1 5" id="KW-0949">S-adenosyl-L-methionine</keyword>
<dbReference type="OrthoDB" id="9782387at2"/>